<evidence type="ECO:0000256" key="1">
    <source>
        <dbReference type="ARBA" id="ARBA00004651"/>
    </source>
</evidence>
<accession>A0A1T4LXV2</accession>
<evidence type="ECO:0000256" key="3">
    <source>
        <dbReference type="ARBA" id="ARBA00022692"/>
    </source>
</evidence>
<proteinExistence type="inferred from homology"/>
<feature type="transmembrane region" description="Helical" evidence="6">
    <location>
        <begin position="238"/>
        <end position="262"/>
    </location>
</feature>
<evidence type="ECO:0000256" key="5">
    <source>
        <dbReference type="ARBA" id="ARBA00023136"/>
    </source>
</evidence>
<keyword evidence="6" id="KW-0046">Antibiotic resistance</keyword>
<dbReference type="GO" id="GO:0006629">
    <property type="term" value="P:lipid metabolic process"/>
    <property type="evidence" value="ECO:0007669"/>
    <property type="project" value="UniProtKB-KW"/>
</dbReference>
<name>A0A1T4LXV2_9FIRM</name>
<keyword evidence="8" id="KW-1185">Reference proteome</keyword>
<dbReference type="GO" id="GO:0046677">
    <property type="term" value="P:response to antibiotic"/>
    <property type="evidence" value="ECO:0007669"/>
    <property type="project" value="UniProtKB-KW"/>
</dbReference>
<comment type="catalytic activity">
    <reaction evidence="6">
        <text>L-lysyl-tRNA(Lys) + a 1,2-diacyl-sn-glycero-3-phospho-(1'-sn-glycerol) = a 1,2-diacyl-sn-glycero-3-phospho-1'-(3'-O-L-lysyl)-sn-glycerol + tRNA(Lys)</text>
        <dbReference type="Rhea" id="RHEA:10668"/>
        <dbReference type="Rhea" id="RHEA-COMP:9696"/>
        <dbReference type="Rhea" id="RHEA-COMP:9697"/>
        <dbReference type="ChEBI" id="CHEBI:64716"/>
        <dbReference type="ChEBI" id="CHEBI:75792"/>
        <dbReference type="ChEBI" id="CHEBI:78442"/>
        <dbReference type="ChEBI" id="CHEBI:78529"/>
        <dbReference type="EC" id="2.3.2.3"/>
    </reaction>
</comment>
<feature type="transmembrane region" description="Helical" evidence="6">
    <location>
        <begin position="322"/>
        <end position="342"/>
    </location>
</feature>
<reference evidence="7 8" key="1">
    <citation type="submission" date="2017-02" db="EMBL/GenBank/DDBJ databases">
        <authorList>
            <person name="Peterson S.W."/>
        </authorList>
    </citation>
    <scope>NUCLEOTIDE SEQUENCE [LARGE SCALE GENOMIC DNA]</scope>
    <source>
        <strain evidence="7 8">ATCC 17233</strain>
    </source>
</reference>
<protein>
    <recommendedName>
        <fullName evidence="6">Phosphatidylglycerol lysyltransferase</fullName>
        <ecNumber evidence="6">2.3.2.3</ecNumber>
    </recommendedName>
    <alternativeName>
        <fullName evidence="6">Lysylphosphatidylglycerol synthase</fullName>
    </alternativeName>
</protein>
<dbReference type="GO" id="GO:0050071">
    <property type="term" value="F:phosphatidylglycerol lysyltransferase activity"/>
    <property type="evidence" value="ECO:0007669"/>
    <property type="project" value="UniProtKB-EC"/>
</dbReference>
<dbReference type="PANTHER" id="PTHR37693:SF1">
    <property type="entry name" value="INTEGRAL MEMBRANE PROTEIN"/>
    <property type="match status" value="1"/>
</dbReference>
<evidence type="ECO:0000256" key="4">
    <source>
        <dbReference type="ARBA" id="ARBA00022989"/>
    </source>
</evidence>
<keyword evidence="3 6" id="KW-0812">Transmembrane</keyword>
<comment type="function">
    <text evidence="6">Catalyzes the transfer of a lysyl group from L-lysyl-tRNA(Lys) to membrane-bound phosphatidylglycerol (PG), which produces lysylphosphatidylglycerol (LPG), a major component of the bacterial membrane with a positive net charge. LPG synthesis contributes to bacterial virulence as it is involved in the resistance mechanism against cationic antimicrobial peptides (CAMP) produces by the host's immune system (defensins, cathelicidins) and by the competing microorganisms.</text>
</comment>
<dbReference type="Proteomes" id="UP000189857">
    <property type="component" value="Unassembled WGS sequence"/>
</dbReference>
<feature type="transmembrane region" description="Helical" evidence="6">
    <location>
        <begin position="164"/>
        <end position="184"/>
    </location>
</feature>
<keyword evidence="6" id="KW-0808">Transferase</keyword>
<feature type="transmembrane region" description="Helical" evidence="6">
    <location>
        <begin position="50"/>
        <end position="71"/>
    </location>
</feature>
<feature type="transmembrane region" description="Helical" evidence="6">
    <location>
        <begin position="274"/>
        <end position="301"/>
    </location>
</feature>
<evidence type="ECO:0000256" key="2">
    <source>
        <dbReference type="ARBA" id="ARBA00022475"/>
    </source>
</evidence>
<evidence type="ECO:0000256" key="6">
    <source>
        <dbReference type="RuleBase" id="RU363042"/>
    </source>
</evidence>
<evidence type="ECO:0000313" key="8">
    <source>
        <dbReference type="Proteomes" id="UP000189857"/>
    </source>
</evidence>
<dbReference type="GO" id="GO:0005886">
    <property type="term" value="C:plasma membrane"/>
    <property type="evidence" value="ECO:0007669"/>
    <property type="project" value="UniProtKB-SubCell"/>
</dbReference>
<feature type="transmembrane region" description="Helical" evidence="6">
    <location>
        <begin position="122"/>
        <end position="144"/>
    </location>
</feature>
<dbReference type="AlphaFoldDB" id="A0A1T4LXV2"/>
<dbReference type="EC" id="2.3.2.3" evidence="6"/>
<evidence type="ECO:0000313" key="7">
    <source>
        <dbReference type="EMBL" id="SJZ59573.1"/>
    </source>
</evidence>
<keyword evidence="4 6" id="KW-1133">Transmembrane helix</keyword>
<comment type="subcellular location">
    <subcellularLocation>
        <location evidence="1 6">Cell membrane</location>
        <topology evidence="1 6">Multi-pass membrane protein</topology>
    </subcellularLocation>
</comment>
<keyword evidence="5 6" id="KW-0472">Membrane</keyword>
<dbReference type="Pfam" id="PF03706">
    <property type="entry name" value="LPG_synthase_TM"/>
    <property type="match status" value="1"/>
</dbReference>
<dbReference type="EMBL" id="FUXA01000006">
    <property type="protein sequence ID" value="SJZ59573.1"/>
    <property type="molecule type" value="Genomic_DNA"/>
</dbReference>
<keyword evidence="6" id="KW-0443">Lipid metabolism</keyword>
<feature type="transmembrane region" description="Helical" evidence="6">
    <location>
        <begin position="12"/>
        <end position="30"/>
    </location>
</feature>
<organism evidence="7 8">
    <name type="scientific">Eubacterium ruminantium</name>
    <dbReference type="NCBI Taxonomy" id="42322"/>
    <lineage>
        <taxon>Bacteria</taxon>
        <taxon>Bacillati</taxon>
        <taxon>Bacillota</taxon>
        <taxon>Clostridia</taxon>
        <taxon>Eubacteriales</taxon>
        <taxon>Eubacteriaceae</taxon>
        <taxon>Eubacterium</taxon>
    </lineage>
</organism>
<dbReference type="InterPro" id="IPR022791">
    <property type="entry name" value="L-PG_synthase/AglD"/>
</dbReference>
<dbReference type="PANTHER" id="PTHR37693">
    <property type="entry name" value="PHOSPHATIDYLGLYCEROL LYSYLTRANSFERASE"/>
    <property type="match status" value="1"/>
</dbReference>
<sequence>MEKDNKKKGNKLLWSILFIVIAVLSVWAVTQQNKSFSVKKFAQFIDGAKPSFIIGAFISMLMYIGFEALALKSITQIFGYKTDFLSNYFYASGDLYFSAITPSATGGQPACGYFMNKDGVPLMATTIVLVVNTFLYTFSLVILGVGDLIINPKTILRFGPLSRFFIIFGIAIQIGLAVFFYLLIKKEYLLERILRWFIRVLGKLHFVKNVDQKTEKIKKKMDEYRETSEMIKGKMNKLFIPLIYNIFMRLSLIAVSVFVYLATGNLAADVWKVVSIQIFVIIGAYVIPIPGAIGITDYLMIDGYKSLFDSEQAVNLELLSRSISFYACILLCGILTLIRFIWVNRRKK</sequence>
<dbReference type="RefSeq" id="WP_159444084.1">
    <property type="nucleotide sequence ID" value="NZ_FMTO01000004.1"/>
</dbReference>
<gene>
    <name evidence="6" type="primary">mprF</name>
    <name evidence="7" type="ORF">SAMN02745110_00997</name>
</gene>
<keyword evidence="2" id="KW-1003">Cell membrane</keyword>
<dbReference type="NCBIfam" id="TIGR00374">
    <property type="entry name" value="flippase-like domain"/>
    <property type="match status" value="1"/>
</dbReference>
<comment type="similarity">
    <text evidence="6">Belongs to the LPG synthase family.</text>
</comment>